<evidence type="ECO:0000256" key="1">
    <source>
        <dbReference type="SAM" id="MobiDB-lite"/>
    </source>
</evidence>
<gene>
    <name evidence="2" type="ORF">UFOVP642_33</name>
</gene>
<feature type="compositionally biased region" description="Polar residues" evidence="1">
    <location>
        <begin position="29"/>
        <end position="44"/>
    </location>
</feature>
<reference evidence="2" key="1">
    <citation type="submission" date="2020-04" db="EMBL/GenBank/DDBJ databases">
        <authorList>
            <person name="Chiriac C."/>
            <person name="Salcher M."/>
            <person name="Ghai R."/>
            <person name="Kavagutti S V."/>
        </authorList>
    </citation>
    <scope>NUCLEOTIDE SEQUENCE</scope>
</reference>
<accession>A0A6J5NCS5</accession>
<evidence type="ECO:0000313" key="2">
    <source>
        <dbReference type="EMBL" id="CAB4154818.1"/>
    </source>
</evidence>
<feature type="compositionally biased region" description="Basic and acidic residues" evidence="1">
    <location>
        <begin position="15"/>
        <end position="28"/>
    </location>
</feature>
<organism evidence="2">
    <name type="scientific">uncultured Caudovirales phage</name>
    <dbReference type="NCBI Taxonomy" id="2100421"/>
    <lineage>
        <taxon>Viruses</taxon>
        <taxon>Duplodnaviria</taxon>
        <taxon>Heunggongvirae</taxon>
        <taxon>Uroviricota</taxon>
        <taxon>Caudoviricetes</taxon>
        <taxon>Peduoviridae</taxon>
        <taxon>Maltschvirus</taxon>
        <taxon>Maltschvirus maltsch</taxon>
    </lineage>
</organism>
<proteinExistence type="predicted"/>
<dbReference type="EMBL" id="LR796620">
    <property type="protein sequence ID" value="CAB4154818.1"/>
    <property type="molecule type" value="Genomic_DNA"/>
</dbReference>
<protein>
    <submittedName>
        <fullName evidence="2">Uncharacterized protein</fullName>
    </submittedName>
</protein>
<feature type="region of interest" description="Disordered" evidence="1">
    <location>
        <begin position="15"/>
        <end position="57"/>
    </location>
</feature>
<name>A0A6J5NCS5_9CAUD</name>
<sequence>MQDTPERIKQLLAERARELTTSDSRELTTSENSNLPREVYNTTRESPDFSPSPREVYKEQKKERINYISRLCEESQSVEVSKETCRMAFPLESPHDIGTSSSSLGGELREGSCSLEQGVMCQEEGVSLSGGAGTSSRTISAITAQQCRTKKGIKVMLTYQLREDAESGGYIEITAELKRHDRLRELKPYADDSDQFAQVYQVLRQTIRDEEDSTWRKRFCMGRVHERGRRSEWMADVCVMGVFVADQEQVLEYVMVFYQDERYRIDLNSEMSPRQAEIFLNNGQMGNINRNKQAPTLFSLKRKY</sequence>